<name>F0YGR4_AURAN</name>
<dbReference type="GeneID" id="20222403"/>
<dbReference type="PANTHER" id="PTHR15615">
    <property type="match status" value="1"/>
</dbReference>
<dbReference type="SUPFAM" id="SSF47954">
    <property type="entry name" value="Cyclin-like"/>
    <property type="match status" value="1"/>
</dbReference>
<dbReference type="RefSeq" id="XP_009039561.1">
    <property type="nucleotide sequence ID" value="XM_009041313.1"/>
</dbReference>
<dbReference type="KEGG" id="aaf:AURANDRAFT_54525"/>
<evidence type="ECO:0000313" key="2">
    <source>
        <dbReference type="Proteomes" id="UP000002729"/>
    </source>
</evidence>
<dbReference type="EMBL" id="GL833139">
    <property type="protein sequence ID" value="EGB05722.1"/>
    <property type="molecule type" value="Genomic_DNA"/>
</dbReference>
<evidence type="ECO:0008006" key="3">
    <source>
        <dbReference type="Google" id="ProtNLM"/>
    </source>
</evidence>
<accession>F0YGR4</accession>
<dbReference type="InterPro" id="IPR013922">
    <property type="entry name" value="Cyclin_PHO80-like"/>
</dbReference>
<reference evidence="1 2" key="1">
    <citation type="journal article" date="2011" name="Proc. Natl. Acad. Sci. U.S.A.">
        <title>Niche of harmful alga Aureococcus anophagefferens revealed through ecogenomics.</title>
        <authorList>
            <person name="Gobler C.J."/>
            <person name="Berry D.L."/>
            <person name="Dyhrman S.T."/>
            <person name="Wilhelm S.W."/>
            <person name="Salamov A."/>
            <person name="Lobanov A.V."/>
            <person name="Zhang Y."/>
            <person name="Collier J.L."/>
            <person name="Wurch L.L."/>
            <person name="Kustka A.B."/>
            <person name="Dill B.D."/>
            <person name="Shah M."/>
            <person name="VerBerkmoes N.C."/>
            <person name="Kuo A."/>
            <person name="Terry A."/>
            <person name="Pangilinan J."/>
            <person name="Lindquist E.A."/>
            <person name="Lucas S."/>
            <person name="Paulsen I.T."/>
            <person name="Hattenrath-Lehmann T.K."/>
            <person name="Talmage S.C."/>
            <person name="Walker E.A."/>
            <person name="Koch F."/>
            <person name="Burson A.M."/>
            <person name="Marcoval M.A."/>
            <person name="Tang Y.Z."/>
            <person name="Lecleir G.R."/>
            <person name="Coyne K.J."/>
            <person name="Berg G.M."/>
            <person name="Bertrand E.M."/>
            <person name="Saito M.A."/>
            <person name="Gladyshev V.N."/>
            <person name="Grigoriev I.V."/>
        </authorList>
    </citation>
    <scope>NUCLEOTIDE SEQUENCE [LARGE SCALE GENOMIC DNA]</scope>
    <source>
        <strain evidence="2">CCMP 1984</strain>
    </source>
</reference>
<keyword evidence="2" id="KW-1185">Reference proteome</keyword>
<dbReference type="AlphaFoldDB" id="F0YGR4"/>
<dbReference type="Proteomes" id="UP000002729">
    <property type="component" value="Unassembled WGS sequence"/>
</dbReference>
<dbReference type="InParanoid" id="F0YGR4"/>
<dbReference type="OMA" id="YENCSPC"/>
<dbReference type="InterPro" id="IPR036915">
    <property type="entry name" value="Cyclin-like_sf"/>
</dbReference>
<sequence>MQFERAAPCSFPRTGDVPFAASEDADGTVDLVGVLATLVERLLENKLHHQITKFHALRPPQITIKAYLERIEKYANCSPSCFVVSLIYIDRLCQHSFMTLSLLNVHRILITAVCVAAKFLDDSYYPNLFYSQLGGIPLKELNNLEVEFLFGINFTLHVSPHEYRRYYSGLNPQSPGIM</sequence>
<proteinExistence type="predicted"/>
<dbReference type="Pfam" id="PF08613">
    <property type="entry name" value="Cyclin"/>
    <property type="match status" value="1"/>
</dbReference>
<organism evidence="2">
    <name type="scientific">Aureococcus anophagefferens</name>
    <name type="common">Harmful bloom alga</name>
    <dbReference type="NCBI Taxonomy" id="44056"/>
    <lineage>
        <taxon>Eukaryota</taxon>
        <taxon>Sar</taxon>
        <taxon>Stramenopiles</taxon>
        <taxon>Ochrophyta</taxon>
        <taxon>Pelagophyceae</taxon>
        <taxon>Pelagomonadales</taxon>
        <taxon>Pelagomonadaceae</taxon>
        <taxon>Aureococcus</taxon>
    </lineage>
</organism>
<dbReference type="eggNOG" id="KOG1674">
    <property type="taxonomic scope" value="Eukaryota"/>
</dbReference>
<protein>
    <recommendedName>
        <fullName evidence="3">Cyclin</fullName>
    </recommendedName>
</protein>
<dbReference type="Gene3D" id="1.10.472.10">
    <property type="entry name" value="Cyclin-like"/>
    <property type="match status" value="1"/>
</dbReference>
<dbReference type="GO" id="GO:0019901">
    <property type="term" value="F:protein kinase binding"/>
    <property type="evidence" value="ECO:0007669"/>
    <property type="project" value="InterPro"/>
</dbReference>
<gene>
    <name evidence="1" type="ORF">AURANDRAFT_54525</name>
</gene>
<dbReference type="OrthoDB" id="337735at2759"/>
<evidence type="ECO:0000313" key="1">
    <source>
        <dbReference type="EMBL" id="EGB05722.1"/>
    </source>
</evidence>
<dbReference type="PANTHER" id="PTHR15615:SF108">
    <property type="entry name" value="PROTEIN CNPPD1"/>
    <property type="match status" value="1"/>
</dbReference>